<reference evidence="3" key="1">
    <citation type="submission" date="2022-12" db="EMBL/GenBank/DDBJ databases">
        <authorList>
            <person name="Petersen C."/>
        </authorList>
    </citation>
    <scope>NUCLEOTIDE SEQUENCE</scope>
    <source>
        <strain evidence="3">IBT 21472</strain>
    </source>
</reference>
<feature type="compositionally biased region" description="Low complexity" evidence="2">
    <location>
        <begin position="263"/>
        <end position="274"/>
    </location>
</feature>
<proteinExistence type="predicted"/>
<reference evidence="3" key="2">
    <citation type="journal article" date="2023" name="IMA Fungus">
        <title>Comparative genomic study of the Penicillium genus elucidates a diverse pangenome and 15 lateral gene transfer events.</title>
        <authorList>
            <person name="Petersen C."/>
            <person name="Sorensen T."/>
            <person name="Nielsen M.R."/>
            <person name="Sondergaard T.E."/>
            <person name="Sorensen J.L."/>
            <person name="Fitzpatrick D.A."/>
            <person name="Frisvad J.C."/>
            <person name="Nielsen K.L."/>
        </authorList>
    </citation>
    <scope>NUCLEOTIDE SEQUENCE</scope>
    <source>
        <strain evidence="3">IBT 21472</strain>
    </source>
</reference>
<dbReference type="SUPFAM" id="SSF51735">
    <property type="entry name" value="NAD(P)-binding Rossmann-fold domains"/>
    <property type="match status" value="1"/>
</dbReference>
<dbReference type="PANTHER" id="PTHR47534:SF3">
    <property type="entry name" value="ALCOHOL DEHYDROGENASE-LIKE C-TERMINAL DOMAIN-CONTAINING PROTEIN"/>
    <property type="match status" value="1"/>
</dbReference>
<dbReference type="EMBL" id="JAPZBO010000005">
    <property type="protein sequence ID" value="KAJ5315096.1"/>
    <property type="molecule type" value="Genomic_DNA"/>
</dbReference>
<evidence type="ECO:0000256" key="2">
    <source>
        <dbReference type="SAM" id="MobiDB-lite"/>
    </source>
</evidence>
<dbReference type="InterPro" id="IPR052228">
    <property type="entry name" value="Sec_Metab_Biosynth_Oxidored"/>
</dbReference>
<keyword evidence="4" id="KW-1185">Reference proteome</keyword>
<comment type="caution">
    <text evidence="3">The sequence shown here is derived from an EMBL/GenBank/DDBJ whole genome shotgun (WGS) entry which is preliminary data.</text>
</comment>
<evidence type="ECO:0000313" key="3">
    <source>
        <dbReference type="EMBL" id="KAJ5315096.1"/>
    </source>
</evidence>
<name>A0A9W9H8E9_9EURO</name>
<dbReference type="Gene3D" id="3.40.50.720">
    <property type="entry name" value="NAD(P)-binding Rossmann-like Domain"/>
    <property type="match status" value="1"/>
</dbReference>
<gene>
    <name evidence="3" type="ORF">N7476_005403</name>
</gene>
<sequence length="338" mass="36575">MVSLKNILSSNSRISSDLPKGLVAIFVGGTSGIGEYTLKCFAKRTSSPRVYIIGRSQSAANRIVSECKALNPDGTFEFIRADVGLLKEVDDVCRQIRRKEESVNILLMTQGSLAAKYTTTEDLQLDTSLHYHGRMRFISNLLPQLKNALHLRRVVSVFGATNEGAIHMEDFQARNLGFIPRRDHVSAMITLGLEEMARQAPSITFIHEFPGLVQTQAVDAWPGALGVIVRFVVFVAGRFICVSQEECAERHVFLATSSHYPPASGSSDVSGVSAGDEKPAIGTAGATGGGVYSLAWDGEAGGSKSQEALAKLRVAGMDEMLRKHTEGEFKRITGSLSI</sequence>
<keyword evidence="1" id="KW-0560">Oxidoreductase</keyword>
<dbReference type="InterPro" id="IPR036291">
    <property type="entry name" value="NAD(P)-bd_dom_sf"/>
</dbReference>
<dbReference type="InterPro" id="IPR002347">
    <property type="entry name" value="SDR_fam"/>
</dbReference>
<organism evidence="3 4">
    <name type="scientific">Penicillium atrosanguineum</name>
    <dbReference type="NCBI Taxonomy" id="1132637"/>
    <lineage>
        <taxon>Eukaryota</taxon>
        <taxon>Fungi</taxon>
        <taxon>Dikarya</taxon>
        <taxon>Ascomycota</taxon>
        <taxon>Pezizomycotina</taxon>
        <taxon>Eurotiomycetes</taxon>
        <taxon>Eurotiomycetidae</taxon>
        <taxon>Eurotiales</taxon>
        <taxon>Aspergillaceae</taxon>
        <taxon>Penicillium</taxon>
    </lineage>
</organism>
<dbReference type="PANTHER" id="PTHR47534">
    <property type="entry name" value="YALI0E05731P"/>
    <property type="match status" value="1"/>
</dbReference>
<evidence type="ECO:0000313" key="4">
    <source>
        <dbReference type="Proteomes" id="UP001147746"/>
    </source>
</evidence>
<evidence type="ECO:0000256" key="1">
    <source>
        <dbReference type="ARBA" id="ARBA00023002"/>
    </source>
</evidence>
<protein>
    <submittedName>
        <fullName evidence="3">Uncharacterized protein</fullName>
    </submittedName>
</protein>
<dbReference type="AlphaFoldDB" id="A0A9W9H8E9"/>
<feature type="region of interest" description="Disordered" evidence="2">
    <location>
        <begin position="261"/>
        <end position="280"/>
    </location>
</feature>
<dbReference type="Pfam" id="PF00106">
    <property type="entry name" value="adh_short"/>
    <property type="match status" value="1"/>
</dbReference>
<dbReference type="GO" id="GO:0016491">
    <property type="term" value="F:oxidoreductase activity"/>
    <property type="evidence" value="ECO:0007669"/>
    <property type="project" value="UniProtKB-KW"/>
</dbReference>
<dbReference type="Proteomes" id="UP001147746">
    <property type="component" value="Unassembled WGS sequence"/>
</dbReference>
<accession>A0A9W9H8E9</accession>